<dbReference type="AlphaFoldDB" id="A0A448WF50"/>
<evidence type="ECO:0000313" key="3">
    <source>
        <dbReference type="Proteomes" id="UP000784294"/>
    </source>
</evidence>
<dbReference type="EMBL" id="CAAALY010007935">
    <property type="protein sequence ID" value="VEL10066.1"/>
    <property type="molecule type" value="Genomic_DNA"/>
</dbReference>
<sequence length="76" mass="8522">MDSCSDDISQGGTDESLAQVDRDRRTVGQGIVHSTEIFLRFLVKPFHESLPPNCCAPFRKEWILALMMPVTVQTKA</sequence>
<feature type="compositionally biased region" description="Polar residues" evidence="1">
    <location>
        <begin position="1"/>
        <end position="13"/>
    </location>
</feature>
<keyword evidence="3" id="KW-1185">Reference proteome</keyword>
<name>A0A448WF50_9PLAT</name>
<accession>A0A448WF50</accession>
<gene>
    <name evidence="2" type="ORF">PXEA_LOCUS3506</name>
</gene>
<evidence type="ECO:0000313" key="2">
    <source>
        <dbReference type="EMBL" id="VEL10066.1"/>
    </source>
</evidence>
<feature type="region of interest" description="Disordered" evidence="1">
    <location>
        <begin position="1"/>
        <end position="21"/>
    </location>
</feature>
<evidence type="ECO:0000256" key="1">
    <source>
        <dbReference type="SAM" id="MobiDB-lite"/>
    </source>
</evidence>
<organism evidence="2 3">
    <name type="scientific">Protopolystoma xenopodis</name>
    <dbReference type="NCBI Taxonomy" id="117903"/>
    <lineage>
        <taxon>Eukaryota</taxon>
        <taxon>Metazoa</taxon>
        <taxon>Spiralia</taxon>
        <taxon>Lophotrochozoa</taxon>
        <taxon>Platyhelminthes</taxon>
        <taxon>Monogenea</taxon>
        <taxon>Polyopisthocotylea</taxon>
        <taxon>Polystomatidea</taxon>
        <taxon>Polystomatidae</taxon>
        <taxon>Protopolystoma</taxon>
    </lineage>
</organism>
<dbReference type="Proteomes" id="UP000784294">
    <property type="component" value="Unassembled WGS sequence"/>
</dbReference>
<protein>
    <submittedName>
        <fullName evidence="2">Uncharacterized protein</fullName>
    </submittedName>
</protein>
<proteinExistence type="predicted"/>
<reference evidence="2" key="1">
    <citation type="submission" date="2018-11" db="EMBL/GenBank/DDBJ databases">
        <authorList>
            <consortium name="Pathogen Informatics"/>
        </authorList>
    </citation>
    <scope>NUCLEOTIDE SEQUENCE</scope>
</reference>
<comment type="caution">
    <text evidence="2">The sequence shown here is derived from an EMBL/GenBank/DDBJ whole genome shotgun (WGS) entry which is preliminary data.</text>
</comment>